<comment type="cofactor">
    <cofactor evidence="1 3">
        <name>pyridoxal 5'-phosphate</name>
        <dbReference type="ChEBI" id="CHEBI:597326"/>
    </cofactor>
</comment>
<feature type="modified residue" description="N6-(pyridoxal phosphate)lysine" evidence="3">
    <location>
        <position position="48"/>
    </location>
</feature>
<protein>
    <submittedName>
        <fullName evidence="5">Diaminopimelate decarboxylase</fullName>
    </submittedName>
</protein>
<dbReference type="InterPro" id="IPR022644">
    <property type="entry name" value="De-COase2_N"/>
</dbReference>
<dbReference type="EMBL" id="JRNQ01000071">
    <property type="protein sequence ID" value="KGF43653.1"/>
    <property type="molecule type" value="Genomic_DNA"/>
</dbReference>
<name>A0A096A973_9BACT</name>
<dbReference type="PRINTS" id="PR01179">
    <property type="entry name" value="ODADCRBXLASE"/>
</dbReference>
<evidence type="ECO:0000313" key="5">
    <source>
        <dbReference type="EMBL" id="KGF43653.1"/>
    </source>
</evidence>
<dbReference type="SUPFAM" id="SSF51419">
    <property type="entry name" value="PLP-binding barrel"/>
    <property type="match status" value="1"/>
</dbReference>
<dbReference type="AlphaFoldDB" id="A0A096A973"/>
<reference evidence="5 6" key="1">
    <citation type="submission" date="2014-07" db="EMBL/GenBank/DDBJ databases">
        <authorList>
            <person name="McCorrison J."/>
            <person name="Sanka R."/>
            <person name="Torralba M."/>
            <person name="Gillis M."/>
            <person name="Haft D.H."/>
            <person name="Methe B."/>
            <person name="Sutton G."/>
            <person name="Nelson K.E."/>
        </authorList>
    </citation>
    <scope>NUCLEOTIDE SEQUENCE [LARGE SCALE GENOMIC DNA]</scope>
    <source>
        <strain evidence="5 6">DNF00320</strain>
    </source>
</reference>
<dbReference type="SUPFAM" id="SSF50621">
    <property type="entry name" value="Alanine racemase C-terminal domain-like"/>
    <property type="match status" value="1"/>
</dbReference>
<feature type="domain" description="Orn/DAP/Arg decarboxylase 2 N-terminal" evidence="4">
    <location>
        <begin position="31"/>
        <end position="265"/>
    </location>
</feature>
<comment type="caution">
    <text evidence="5">The sequence shown here is derived from an EMBL/GenBank/DDBJ whole genome shotgun (WGS) entry which is preliminary data.</text>
</comment>
<evidence type="ECO:0000313" key="6">
    <source>
        <dbReference type="Proteomes" id="UP000029525"/>
    </source>
</evidence>
<dbReference type="GO" id="GO:0009089">
    <property type="term" value="P:lysine biosynthetic process via diaminopimelate"/>
    <property type="evidence" value="ECO:0007669"/>
    <property type="project" value="TreeGrafter"/>
</dbReference>
<dbReference type="Proteomes" id="UP000029525">
    <property type="component" value="Unassembled WGS sequence"/>
</dbReference>
<dbReference type="PANTHER" id="PTHR43727">
    <property type="entry name" value="DIAMINOPIMELATE DECARBOXYLASE"/>
    <property type="match status" value="1"/>
</dbReference>
<dbReference type="InterPro" id="IPR009006">
    <property type="entry name" value="Ala_racemase/Decarboxylase_C"/>
</dbReference>
<evidence type="ECO:0000256" key="1">
    <source>
        <dbReference type="ARBA" id="ARBA00001933"/>
    </source>
</evidence>
<accession>A0A096A973</accession>
<keyword evidence="2 3" id="KW-0663">Pyridoxal phosphate</keyword>
<dbReference type="Gene3D" id="2.40.37.10">
    <property type="entry name" value="Lyase, Ornithine Decarboxylase, Chain A, domain 1"/>
    <property type="match status" value="1"/>
</dbReference>
<sequence length="397" mass="45364">MLPLNIIKDSLHTPCFVVEQSAFKRSIEGFQVALQHYFEKSIVSYSVKTNSLPWCLKEAGNLGCYAEVVSYDEYKLALLCGYEKNNIIYNGPMKSKETFLDAIQSDAIVNVECHRELEWLTCLPKNKRYKIGIRLNINISKISKLDANGDNDDSRFGFCVGSGEFEAVIKRIKTLENVDLVGLHIHRTSLQRRVEFYENSISYAVQVIKKYHLDLQYIDVGGGYFGIFANHPTYDDYAAGFYRILKQNNLEKLTVIVEPGNGLVASAFSFLSSVIDVKQVDDVRFITTDGSRNDVDPFFHKKDYMKTIFRKDGDRQNSPLQVIAGCTCLEYDRLFSLENQPELHVGDRILYHNVGAYTMALSPQFIRLWARVYSFDGKDYQEVRRASTADDIMITSI</sequence>
<evidence type="ECO:0000256" key="2">
    <source>
        <dbReference type="ARBA" id="ARBA00022898"/>
    </source>
</evidence>
<organism evidence="5 6">
    <name type="scientific">Prevotella bivia DNF00320</name>
    <dbReference type="NCBI Taxonomy" id="1401068"/>
    <lineage>
        <taxon>Bacteria</taxon>
        <taxon>Pseudomonadati</taxon>
        <taxon>Bacteroidota</taxon>
        <taxon>Bacteroidia</taxon>
        <taxon>Bacteroidales</taxon>
        <taxon>Prevotellaceae</taxon>
        <taxon>Prevotella</taxon>
    </lineage>
</organism>
<dbReference type="InterPro" id="IPR000183">
    <property type="entry name" value="Orn/DAP/Arg_de-COase"/>
</dbReference>
<dbReference type="PANTHER" id="PTHR43727:SF3">
    <property type="entry name" value="GROUP IV DECARBOXYLASE"/>
    <property type="match status" value="1"/>
</dbReference>
<dbReference type="OrthoDB" id="9802241at2"/>
<dbReference type="InterPro" id="IPR029066">
    <property type="entry name" value="PLP-binding_barrel"/>
</dbReference>
<gene>
    <name evidence="5" type="ORF">HMPREF0647_09485</name>
</gene>
<evidence type="ECO:0000256" key="3">
    <source>
        <dbReference type="PIRSR" id="PIRSR600183-50"/>
    </source>
</evidence>
<dbReference type="GO" id="GO:0008836">
    <property type="term" value="F:diaminopimelate decarboxylase activity"/>
    <property type="evidence" value="ECO:0007669"/>
    <property type="project" value="TreeGrafter"/>
</dbReference>
<dbReference type="Gene3D" id="3.20.20.10">
    <property type="entry name" value="Alanine racemase"/>
    <property type="match status" value="1"/>
</dbReference>
<evidence type="ECO:0000259" key="4">
    <source>
        <dbReference type="Pfam" id="PF02784"/>
    </source>
</evidence>
<feature type="active site" description="Proton donor" evidence="3">
    <location>
        <position position="328"/>
    </location>
</feature>
<dbReference type="Pfam" id="PF02784">
    <property type="entry name" value="Orn_Arg_deC_N"/>
    <property type="match status" value="1"/>
</dbReference>
<proteinExistence type="predicted"/>
<dbReference type="RefSeq" id="WP_036868176.1">
    <property type="nucleotide sequence ID" value="NZ_JRNQ01000071.1"/>
</dbReference>